<keyword evidence="1" id="KW-0472">Membrane</keyword>
<dbReference type="EMBL" id="CP022753">
    <property type="protein sequence ID" value="ASU81901.1"/>
    <property type="molecule type" value="Genomic_DNA"/>
</dbReference>
<keyword evidence="1" id="KW-0812">Transmembrane</keyword>
<dbReference type="Proteomes" id="UP000215005">
    <property type="component" value="Chromosome"/>
</dbReference>
<dbReference type="InterPro" id="IPR028087">
    <property type="entry name" value="Tad_N"/>
</dbReference>
<accession>A0A223S1B1</accession>
<dbReference type="RefSeq" id="WP_017621891.1">
    <property type="nucleotide sequence ID" value="NZ_ANBG01000450.1"/>
</dbReference>
<dbReference type="Pfam" id="PF13400">
    <property type="entry name" value="Tad"/>
    <property type="match status" value="1"/>
</dbReference>
<dbReference type="InterPro" id="IPR021202">
    <property type="entry name" value="Rv3654c-like"/>
</dbReference>
<evidence type="ECO:0000256" key="1">
    <source>
        <dbReference type="SAM" id="Phobius"/>
    </source>
</evidence>
<keyword evidence="1" id="KW-1133">Transmembrane helix</keyword>
<feature type="domain" description="Putative Flp pilus-assembly TadG-like N-terminal" evidence="2">
    <location>
        <begin position="14"/>
        <end position="59"/>
    </location>
</feature>
<feature type="transmembrane region" description="Helical" evidence="1">
    <location>
        <begin position="18"/>
        <end position="38"/>
    </location>
</feature>
<dbReference type="OrthoDB" id="3436853at2"/>
<keyword evidence="4" id="KW-1185">Reference proteome</keyword>
<dbReference type="NCBIfam" id="TIGR03816">
    <property type="entry name" value="tadE_like_DECH"/>
    <property type="match status" value="1"/>
</dbReference>
<evidence type="ECO:0000259" key="2">
    <source>
        <dbReference type="Pfam" id="PF13400"/>
    </source>
</evidence>
<evidence type="ECO:0000313" key="4">
    <source>
        <dbReference type="Proteomes" id="UP000215005"/>
    </source>
</evidence>
<reference evidence="3 4" key="1">
    <citation type="submission" date="2017-08" db="EMBL/GenBank/DDBJ databases">
        <title>The complete genome sequence of Nocardiopsis gilva YIM 90087.</title>
        <authorList>
            <person name="Yin M."/>
            <person name="Tang S."/>
        </authorList>
    </citation>
    <scope>NUCLEOTIDE SEQUENCE [LARGE SCALE GENOMIC DNA]</scope>
    <source>
        <strain evidence="3 4">YIM 90087</strain>
    </source>
</reference>
<dbReference type="KEGG" id="ngv:CDO52_03070"/>
<sequence>MRVVSVPRRRSDLGSGTVWVLTLCAVIWFSAFAAVLVASVRTDRHRSATAADLAALAGAEQAAHGRRRSCAVAREVARANGARLVDCALTGLTLRVEVDVPARMWPGSVPAEARAGPMTAE</sequence>
<evidence type="ECO:0000313" key="3">
    <source>
        <dbReference type="EMBL" id="ASU81901.1"/>
    </source>
</evidence>
<gene>
    <name evidence="3" type="ORF">CDO52_03070</name>
</gene>
<proteinExistence type="predicted"/>
<protein>
    <recommendedName>
        <fullName evidence="2">Putative Flp pilus-assembly TadG-like N-terminal domain-containing protein</fullName>
    </recommendedName>
</protein>
<name>A0A223S1B1_9ACTN</name>
<organism evidence="3 4">
    <name type="scientific">Nocardiopsis gilva YIM 90087</name>
    <dbReference type="NCBI Taxonomy" id="1235441"/>
    <lineage>
        <taxon>Bacteria</taxon>
        <taxon>Bacillati</taxon>
        <taxon>Actinomycetota</taxon>
        <taxon>Actinomycetes</taxon>
        <taxon>Streptosporangiales</taxon>
        <taxon>Nocardiopsidaceae</taxon>
        <taxon>Nocardiopsis</taxon>
    </lineage>
</organism>
<dbReference type="AlphaFoldDB" id="A0A223S1B1"/>